<name>A0ABY1K9Y8_9BACL</name>
<comment type="caution">
    <text evidence="1">The sequence shown here is derived from an EMBL/GenBank/DDBJ whole genome shotgun (WGS) entry which is preliminary data.</text>
</comment>
<reference evidence="1 2" key="1">
    <citation type="submission" date="2017-01" db="EMBL/GenBank/DDBJ databases">
        <authorList>
            <person name="Varghese N."/>
            <person name="Submissions S."/>
        </authorList>
    </citation>
    <scope>NUCLEOTIDE SEQUENCE [LARGE SCALE GENOMIC DNA]</scope>
    <source>
        <strain evidence="1 2">ATCC 23464</strain>
    </source>
</reference>
<gene>
    <name evidence="1" type="ORF">SAMN05421578_115112</name>
</gene>
<dbReference type="EMBL" id="FTNK01000015">
    <property type="protein sequence ID" value="SIR48402.1"/>
    <property type="molecule type" value="Genomic_DNA"/>
</dbReference>
<protein>
    <recommendedName>
        <fullName evidence="3">Phosphatase</fullName>
    </recommendedName>
</protein>
<evidence type="ECO:0008006" key="3">
    <source>
        <dbReference type="Google" id="ProtNLM"/>
    </source>
</evidence>
<accession>A0ABY1K9Y8</accession>
<organism evidence="1 2">
    <name type="scientific">Paenibacillus macquariensis</name>
    <dbReference type="NCBI Taxonomy" id="948756"/>
    <lineage>
        <taxon>Bacteria</taxon>
        <taxon>Bacillati</taxon>
        <taxon>Bacillota</taxon>
        <taxon>Bacilli</taxon>
        <taxon>Bacillales</taxon>
        <taxon>Paenibacillaceae</taxon>
        <taxon>Paenibacillus</taxon>
    </lineage>
</organism>
<sequence>MKTVMASLILVISLSSIILIGQPIDSNAVIQPLGHGIGNI</sequence>
<dbReference type="Proteomes" id="UP000186666">
    <property type="component" value="Unassembled WGS sequence"/>
</dbReference>
<evidence type="ECO:0000313" key="2">
    <source>
        <dbReference type="Proteomes" id="UP000186666"/>
    </source>
</evidence>
<keyword evidence="2" id="KW-1185">Reference proteome</keyword>
<proteinExistence type="predicted"/>
<evidence type="ECO:0000313" key="1">
    <source>
        <dbReference type="EMBL" id="SIR48402.1"/>
    </source>
</evidence>